<sequence length="379" mass="41630">MPVNPRTPPVPPAHILETSSSASSSAPETIGHGAALNRRTPAKKPSLFAPPVTLLVFISRAHLCRFRERRLNTSPPREKKRREKKRDRGQNGENRDPQKSFNKEGGVQREKQQRNTQTGMQEAAEPGRQLEVWSGERPLVCVEVAVSGRVSVHLPGRRPDVLGVRVETACAALSVGVRAAARVPVCVARPAELEAARRLTARDEPELVPRGRSVRVSSPAPPFIATIVIIVLDVPVCEGERVTARPLPLRVTLRRSPPRRREERGGAAGRQRLLRLRLRLRLRLQVEAGGARSYLITGGRGVDGSIGGGAVGGRCLEVRSTTSWMVPLALPSADMERLSVSMAAWLERPSSDSPFTAIIWSLTFKRLSCRGKRGFSFIW</sequence>
<dbReference type="AlphaFoldDB" id="A0A4Z2EI06"/>
<evidence type="ECO:0000256" key="1">
    <source>
        <dbReference type="SAM" id="MobiDB-lite"/>
    </source>
</evidence>
<dbReference type="Proteomes" id="UP000314294">
    <property type="component" value="Unassembled WGS sequence"/>
</dbReference>
<feature type="region of interest" description="Disordered" evidence="1">
    <location>
        <begin position="69"/>
        <end position="129"/>
    </location>
</feature>
<evidence type="ECO:0000313" key="2">
    <source>
        <dbReference type="EMBL" id="TNN28453.1"/>
    </source>
</evidence>
<feature type="region of interest" description="Disordered" evidence="1">
    <location>
        <begin position="1"/>
        <end position="46"/>
    </location>
</feature>
<protein>
    <submittedName>
        <fullName evidence="2">Uncharacterized protein</fullName>
    </submittedName>
</protein>
<organism evidence="2 3">
    <name type="scientific">Liparis tanakae</name>
    <name type="common">Tanaka's snailfish</name>
    <dbReference type="NCBI Taxonomy" id="230148"/>
    <lineage>
        <taxon>Eukaryota</taxon>
        <taxon>Metazoa</taxon>
        <taxon>Chordata</taxon>
        <taxon>Craniata</taxon>
        <taxon>Vertebrata</taxon>
        <taxon>Euteleostomi</taxon>
        <taxon>Actinopterygii</taxon>
        <taxon>Neopterygii</taxon>
        <taxon>Teleostei</taxon>
        <taxon>Neoteleostei</taxon>
        <taxon>Acanthomorphata</taxon>
        <taxon>Eupercaria</taxon>
        <taxon>Perciformes</taxon>
        <taxon>Cottioidei</taxon>
        <taxon>Cottales</taxon>
        <taxon>Liparidae</taxon>
        <taxon>Liparis</taxon>
    </lineage>
</organism>
<proteinExistence type="predicted"/>
<accession>A0A4Z2EI06</accession>
<evidence type="ECO:0000313" key="3">
    <source>
        <dbReference type="Proteomes" id="UP000314294"/>
    </source>
</evidence>
<reference evidence="2 3" key="1">
    <citation type="submission" date="2019-03" db="EMBL/GenBank/DDBJ databases">
        <title>First draft genome of Liparis tanakae, snailfish: a comprehensive survey of snailfish specific genes.</title>
        <authorList>
            <person name="Kim W."/>
            <person name="Song I."/>
            <person name="Jeong J.-H."/>
            <person name="Kim D."/>
            <person name="Kim S."/>
            <person name="Ryu S."/>
            <person name="Song J.Y."/>
            <person name="Lee S.K."/>
        </authorList>
    </citation>
    <scope>NUCLEOTIDE SEQUENCE [LARGE SCALE GENOMIC DNA]</scope>
    <source>
        <tissue evidence="2">Muscle</tissue>
    </source>
</reference>
<name>A0A4Z2EI06_9TELE</name>
<comment type="caution">
    <text evidence="2">The sequence shown here is derived from an EMBL/GenBank/DDBJ whole genome shotgun (WGS) entry which is preliminary data.</text>
</comment>
<gene>
    <name evidence="2" type="ORF">EYF80_061400</name>
</gene>
<feature type="compositionally biased region" description="Pro residues" evidence="1">
    <location>
        <begin position="1"/>
        <end position="12"/>
    </location>
</feature>
<dbReference type="EMBL" id="SRLO01006894">
    <property type="protein sequence ID" value="TNN28453.1"/>
    <property type="molecule type" value="Genomic_DNA"/>
</dbReference>
<keyword evidence="3" id="KW-1185">Reference proteome</keyword>
<feature type="compositionally biased region" description="Basic and acidic residues" evidence="1">
    <location>
        <begin position="86"/>
        <end position="113"/>
    </location>
</feature>